<keyword evidence="4" id="KW-1015">Disulfide bond</keyword>
<dbReference type="Ensembl" id="ENSGWIT00000033001.1">
    <property type="protein sequence ID" value="ENSGWIP00000030265.1"/>
    <property type="gene ID" value="ENSGWIG00000015767.1"/>
</dbReference>
<evidence type="ECO:0000256" key="5">
    <source>
        <dbReference type="RuleBase" id="RU363034"/>
    </source>
</evidence>
<dbReference type="Pfam" id="PF00089">
    <property type="entry name" value="Trypsin"/>
    <property type="match status" value="1"/>
</dbReference>
<reference evidence="8" key="3">
    <citation type="submission" date="2025-09" db="UniProtKB">
        <authorList>
            <consortium name="Ensembl"/>
        </authorList>
    </citation>
    <scope>IDENTIFICATION</scope>
</reference>
<reference evidence="8" key="2">
    <citation type="submission" date="2025-08" db="UniProtKB">
        <authorList>
            <consortium name="Ensembl"/>
        </authorList>
    </citation>
    <scope>IDENTIFICATION</scope>
</reference>
<dbReference type="SMART" id="SM00020">
    <property type="entry name" value="Tryp_SPc"/>
    <property type="match status" value="1"/>
</dbReference>
<dbReference type="GO" id="GO:0004252">
    <property type="term" value="F:serine-type endopeptidase activity"/>
    <property type="evidence" value="ECO:0007669"/>
    <property type="project" value="InterPro"/>
</dbReference>
<evidence type="ECO:0000313" key="9">
    <source>
        <dbReference type="Proteomes" id="UP000694680"/>
    </source>
</evidence>
<dbReference type="InterPro" id="IPR009003">
    <property type="entry name" value="Peptidase_S1_PA"/>
</dbReference>
<dbReference type="PANTHER" id="PTHR24252">
    <property type="entry name" value="ACROSIN-RELATED"/>
    <property type="match status" value="1"/>
</dbReference>
<dbReference type="InterPro" id="IPR033116">
    <property type="entry name" value="TRYPSIN_SER"/>
</dbReference>
<sequence length="333" mass="35535">MALQGVTCVSVVLILLLRETLSQLSVCGKPALNTRIVGGQTAPAGSWPWQASLHEFSHFCGGSLINNQWVLSAAHCFQGSTATASRLTVYVGRQTQGPSNPNEVSRSVSLVINHPNYNSTTNDNDIALLRLSSAVTFTDYILPVCLAASGSSVHSGEDVWVTGWGALSEGGSSANDLMEVDVPTVGNRQCNCDYGVGQITNNMICAGLREGGKDSCQGDSGGPLVIKQGDQWIQLGVVSFGIGCARPELPGVYALVSSYMTWINNQISSNQPGFVNFRSSGTDSDLSVSCNGLPTVPPTTPQRKNLREKPNQWLFFPSSASATNHLRDDIQRR</sequence>
<dbReference type="CDD" id="cd00190">
    <property type="entry name" value="Tryp_SPc"/>
    <property type="match status" value="1"/>
</dbReference>
<feature type="chain" id="PRO_5034241796" evidence="6">
    <location>
        <begin position="23"/>
        <end position="333"/>
    </location>
</feature>
<dbReference type="Proteomes" id="UP000694680">
    <property type="component" value="Chromosome 8"/>
</dbReference>
<evidence type="ECO:0000256" key="2">
    <source>
        <dbReference type="ARBA" id="ARBA00022801"/>
    </source>
</evidence>
<dbReference type="FunFam" id="2.40.10.10:FF:000057">
    <property type="entry name" value="Zgc:100868"/>
    <property type="match status" value="1"/>
</dbReference>
<keyword evidence="1 5" id="KW-0645">Protease</keyword>
<dbReference type="PRINTS" id="PR00722">
    <property type="entry name" value="CHYMOTRYPSIN"/>
</dbReference>
<accession>A0A8C5N5B7</accession>
<dbReference type="PROSITE" id="PS00134">
    <property type="entry name" value="TRYPSIN_HIS"/>
    <property type="match status" value="1"/>
</dbReference>
<evidence type="ECO:0000256" key="3">
    <source>
        <dbReference type="ARBA" id="ARBA00022825"/>
    </source>
</evidence>
<dbReference type="PROSITE" id="PS50240">
    <property type="entry name" value="TRYPSIN_DOM"/>
    <property type="match status" value="1"/>
</dbReference>
<dbReference type="InterPro" id="IPR018114">
    <property type="entry name" value="TRYPSIN_HIS"/>
</dbReference>
<dbReference type="SUPFAM" id="SSF50494">
    <property type="entry name" value="Trypsin-like serine proteases"/>
    <property type="match status" value="1"/>
</dbReference>
<name>A0A8C5N5B7_GOUWI</name>
<evidence type="ECO:0000259" key="7">
    <source>
        <dbReference type="PROSITE" id="PS50240"/>
    </source>
</evidence>
<protein>
    <submittedName>
        <fullName evidence="8">Zgc:165423</fullName>
    </submittedName>
</protein>
<evidence type="ECO:0000256" key="4">
    <source>
        <dbReference type="ARBA" id="ARBA00023157"/>
    </source>
</evidence>
<feature type="signal peptide" evidence="6">
    <location>
        <begin position="1"/>
        <end position="22"/>
    </location>
</feature>
<keyword evidence="9" id="KW-1185">Reference proteome</keyword>
<keyword evidence="6" id="KW-0732">Signal</keyword>
<dbReference type="InterPro" id="IPR001314">
    <property type="entry name" value="Peptidase_S1A"/>
</dbReference>
<dbReference type="InterPro" id="IPR043504">
    <property type="entry name" value="Peptidase_S1_PA_chymotrypsin"/>
</dbReference>
<dbReference type="PANTHER" id="PTHR24252:SF7">
    <property type="entry name" value="HYALIN"/>
    <property type="match status" value="1"/>
</dbReference>
<evidence type="ECO:0000256" key="1">
    <source>
        <dbReference type="ARBA" id="ARBA00022670"/>
    </source>
</evidence>
<dbReference type="AlphaFoldDB" id="A0A8C5N5B7"/>
<evidence type="ECO:0000313" key="8">
    <source>
        <dbReference type="Ensembl" id="ENSGWIP00000030265.1"/>
    </source>
</evidence>
<dbReference type="Gene3D" id="2.40.10.10">
    <property type="entry name" value="Trypsin-like serine proteases"/>
    <property type="match status" value="1"/>
</dbReference>
<organism evidence="8 9">
    <name type="scientific">Gouania willdenowi</name>
    <name type="common">Blunt-snouted clingfish</name>
    <name type="synonym">Lepadogaster willdenowi</name>
    <dbReference type="NCBI Taxonomy" id="441366"/>
    <lineage>
        <taxon>Eukaryota</taxon>
        <taxon>Metazoa</taxon>
        <taxon>Chordata</taxon>
        <taxon>Craniata</taxon>
        <taxon>Vertebrata</taxon>
        <taxon>Euteleostomi</taxon>
        <taxon>Actinopterygii</taxon>
        <taxon>Neopterygii</taxon>
        <taxon>Teleostei</taxon>
        <taxon>Neoteleostei</taxon>
        <taxon>Acanthomorphata</taxon>
        <taxon>Ovalentaria</taxon>
        <taxon>Blenniimorphae</taxon>
        <taxon>Blenniiformes</taxon>
        <taxon>Gobiesocoidei</taxon>
        <taxon>Gobiesocidae</taxon>
        <taxon>Gobiesocinae</taxon>
        <taxon>Gouania</taxon>
    </lineage>
</organism>
<evidence type="ECO:0000256" key="6">
    <source>
        <dbReference type="SAM" id="SignalP"/>
    </source>
</evidence>
<dbReference type="PROSITE" id="PS00135">
    <property type="entry name" value="TRYPSIN_SER"/>
    <property type="match status" value="1"/>
</dbReference>
<dbReference type="InterPro" id="IPR001254">
    <property type="entry name" value="Trypsin_dom"/>
</dbReference>
<reference evidence="8" key="1">
    <citation type="submission" date="2020-06" db="EMBL/GenBank/DDBJ databases">
        <authorList>
            <consortium name="Wellcome Sanger Institute Data Sharing"/>
        </authorList>
    </citation>
    <scope>NUCLEOTIDE SEQUENCE [LARGE SCALE GENOMIC DNA]</scope>
</reference>
<dbReference type="GO" id="GO:0006508">
    <property type="term" value="P:proteolysis"/>
    <property type="evidence" value="ECO:0007669"/>
    <property type="project" value="UniProtKB-KW"/>
</dbReference>
<proteinExistence type="predicted"/>
<feature type="domain" description="Peptidase S1" evidence="7">
    <location>
        <begin position="36"/>
        <end position="268"/>
    </location>
</feature>
<keyword evidence="3 5" id="KW-0720">Serine protease</keyword>
<keyword evidence="2 5" id="KW-0378">Hydrolase</keyword>